<proteinExistence type="predicted"/>
<dbReference type="PROSITE" id="PS50977">
    <property type="entry name" value="HTH_TETR_2"/>
    <property type="match status" value="1"/>
</dbReference>
<dbReference type="GO" id="GO:0000976">
    <property type="term" value="F:transcription cis-regulatory region binding"/>
    <property type="evidence" value="ECO:0007669"/>
    <property type="project" value="TreeGrafter"/>
</dbReference>
<dbReference type="GO" id="GO:0003700">
    <property type="term" value="F:DNA-binding transcription factor activity"/>
    <property type="evidence" value="ECO:0007669"/>
    <property type="project" value="TreeGrafter"/>
</dbReference>
<dbReference type="AlphaFoldDB" id="E2SC42"/>
<dbReference type="eggNOG" id="COG1309">
    <property type="taxonomic scope" value="Bacteria"/>
</dbReference>
<evidence type="ECO:0000259" key="6">
    <source>
        <dbReference type="PROSITE" id="PS50977"/>
    </source>
</evidence>
<dbReference type="GO" id="GO:0045892">
    <property type="term" value="P:negative regulation of DNA-templated transcription"/>
    <property type="evidence" value="ECO:0007669"/>
    <property type="project" value="InterPro"/>
</dbReference>
<dbReference type="InterPro" id="IPR001647">
    <property type="entry name" value="HTH_TetR"/>
</dbReference>
<keyword evidence="3" id="KW-0804">Transcription</keyword>
<dbReference type="InterPro" id="IPR009057">
    <property type="entry name" value="Homeodomain-like_sf"/>
</dbReference>
<dbReference type="SUPFAM" id="SSF46689">
    <property type="entry name" value="Homeodomain-like"/>
    <property type="match status" value="1"/>
</dbReference>
<dbReference type="STRING" id="585531.HMPREF0063_11601"/>
<feature type="DNA-binding region" description="H-T-H motif" evidence="4">
    <location>
        <begin position="39"/>
        <end position="58"/>
    </location>
</feature>
<dbReference type="Gene3D" id="1.10.10.60">
    <property type="entry name" value="Homeodomain-like"/>
    <property type="match status" value="1"/>
</dbReference>
<dbReference type="Pfam" id="PF00440">
    <property type="entry name" value="TetR_N"/>
    <property type="match status" value="1"/>
</dbReference>
<dbReference type="SUPFAM" id="SSF48498">
    <property type="entry name" value="Tetracyclin repressor-like, C-terminal domain"/>
    <property type="match status" value="1"/>
</dbReference>
<evidence type="ECO:0000256" key="3">
    <source>
        <dbReference type="ARBA" id="ARBA00023163"/>
    </source>
</evidence>
<evidence type="ECO:0000256" key="4">
    <source>
        <dbReference type="PROSITE-ProRule" id="PRU00335"/>
    </source>
</evidence>
<dbReference type="HOGENOM" id="CLU_069543_3_1_11"/>
<protein>
    <submittedName>
        <fullName evidence="7">Transcriptional regulator, TetR family</fullName>
    </submittedName>
</protein>
<feature type="region of interest" description="Disordered" evidence="5">
    <location>
        <begin position="175"/>
        <end position="225"/>
    </location>
</feature>
<dbReference type="OrthoDB" id="2570341at2"/>
<sequence length="266" mass="29763">MGRMPTPSSDPPRRRRLSKDLIARTTLDLIDEQGVGAASMRGIASRLGVEAMSLYKHVRTRDELLDLVVDLIVAELDEDPEVRRDATDGWRDYLVRLARGVRRYALAHPHAFPLVTTRPAEAPWINPPLRSLAWIESMLRTLQDEGFDDEEVLFAYRSFNSFLLGYLLMESGARTLQDPQDGDGSHSGSPADPVPGGLSPTRTDEEQENISEAESAVEQLDPQGDIDVTEFPTIHRLAERLAEDRFDDEFERALAQMLDGIGVRIA</sequence>
<evidence type="ECO:0000256" key="2">
    <source>
        <dbReference type="ARBA" id="ARBA00023125"/>
    </source>
</evidence>
<organism evidence="7 8">
    <name type="scientific">Aeromicrobium marinum DSM 15272</name>
    <dbReference type="NCBI Taxonomy" id="585531"/>
    <lineage>
        <taxon>Bacteria</taxon>
        <taxon>Bacillati</taxon>
        <taxon>Actinomycetota</taxon>
        <taxon>Actinomycetes</taxon>
        <taxon>Propionibacteriales</taxon>
        <taxon>Nocardioidaceae</taxon>
        <taxon>Aeromicrobium</taxon>
    </lineage>
</organism>
<keyword evidence="8" id="KW-1185">Reference proteome</keyword>
<evidence type="ECO:0000313" key="7">
    <source>
        <dbReference type="EMBL" id="EFQ83328.1"/>
    </source>
</evidence>
<dbReference type="InterPro" id="IPR050109">
    <property type="entry name" value="HTH-type_TetR-like_transc_reg"/>
</dbReference>
<reference evidence="7" key="1">
    <citation type="submission" date="2010-08" db="EMBL/GenBank/DDBJ databases">
        <authorList>
            <person name="Muzny D."/>
            <person name="Qin X."/>
            <person name="Buhay C."/>
            <person name="Dugan-Rocha S."/>
            <person name="Ding Y."/>
            <person name="Chen G."/>
            <person name="Hawes A."/>
            <person name="Holder M."/>
            <person name="Jhangiani S."/>
            <person name="Johnson A."/>
            <person name="Khan Z."/>
            <person name="Li Z."/>
            <person name="Liu W."/>
            <person name="Liu X."/>
            <person name="Perez L."/>
            <person name="Shen H."/>
            <person name="Wang Q."/>
            <person name="Watt J."/>
            <person name="Xi L."/>
            <person name="Xin Y."/>
            <person name="Zhou J."/>
            <person name="Deng J."/>
            <person name="Jiang H."/>
            <person name="Liu Y."/>
            <person name="Qu J."/>
            <person name="Song X.-Z."/>
            <person name="Zhang L."/>
            <person name="Villasana D."/>
            <person name="Johnson A."/>
            <person name="Liu J."/>
            <person name="Liyanage D."/>
            <person name="Lorensuhewa L."/>
            <person name="Robinson T."/>
            <person name="Song A."/>
            <person name="Song B.-B."/>
            <person name="Dinh H."/>
            <person name="Thornton R."/>
            <person name="Coyle M."/>
            <person name="Francisco L."/>
            <person name="Jackson L."/>
            <person name="Javaid M."/>
            <person name="Korchina V."/>
            <person name="Kovar C."/>
            <person name="Mata R."/>
            <person name="Mathew T."/>
            <person name="Ngo R."/>
            <person name="Nguyen L."/>
            <person name="Nguyen N."/>
            <person name="Okwuonu G."/>
            <person name="Ongeri F."/>
            <person name="Pham C."/>
            <person name="Simmons D."/>
            <person name="Wilczek-Boney K."/>
            <person name="Hale W."/>
            <person name="Jakkamsetti A."/>
            <person name="Pham P."/>
            <person name="Ruth R."/>
            <person name="San Lucas F."/>
            <person name="Warren J."/>
            <person name="Zhang J."/>
            <person name="Zhao Z."/>
            <person name="Zhou C."/>
            <person name="Zhu D."/>
            <person name="Lee S."/>
            <person name="Bess C."/>
            <person name="Blankenburg K."/>
            <person name="Forbes L."/>
            <person name="Fu Q."/>
            <person name="Gubbala S."/>
            <person name="Hirani K."/>
            <person name="Jayaseelan J.C."/>
            <person name="Lara F."/>
            <person name="Munidasa M."/>
            <person name="Palculict T."/>
            <person name="Patil S."/>
            <person name="Pu L.-L."/>
            <person name="Saada N."/>
            <person name="Tang L."/>
            <person name="Weissenberger G."/>
            <person name="Zhu Y."/>
            <person name="Hemphill L."/>
            <person name="Shang Y."/>
            <person name="Youmans B."/>
            <person name="Ayvaz T."/>
            <person name="Ross M."/>
            <person name="Santibanez J."/>
            <person name="Aqrawi P."/>
            <person name="Gross S."/>
            <person name="Joshi V."/>
            <person name="Fowler G."/>
            <person name="Nazareth L."/>
            <person name="Reid J."/>
            <person name="Worley K."/>
            <person name="Petrosino J."/>
            <person name="Highlander S."/>
            <person name="Gibbs R."/>
        </authorList>
    </citation>
    <scope>NUCLEOTIDE SEQUENCE [LARGE SCALE GENOMIC DNA]</scope>
    <source>
        <strain evidence="7">DSM 15272</strain>
    </source>
</reference>
<evidence type="ECO:0000256" key="5">
    <source>
        <dbReference type="SAM" id="MobiDB-lite"/>
    </source>
</evidence>
<feature type="domain" description="HTH tetR-type" evidence="6">
    <location>
        <begin position="16"/>
        <end position="76"/>
    </location>
</feature>
<keyword evidence="1" id="KW-0805">Transcription regulation</keyword>
<keyword evidence="2 4" id="KW-0238">DNA-binding</keyword>
<name>E2SC42_9ACTN</name>
<accession>E2SC42</accession>
<dbReference type="PANTHER" id="PTHR30055:SF151">
    <property type="entry name" value="TRANSCRIPTIONAL REGULATORY PROTEIN"/>
    <property type="match status" value="1"/>
</dbReference>
<evidence type="ECO:0000313" key="8">
    <source>
        <dbReference type="Proteomes" id="UP000003111"/>
    </source>
</evidence>
<evidence type="ECO:0000256" key="1">
    <source>
        <dbReference type="ARBA" id="ARBA00023015"/>
    </source>
</evidence>
<gene>
    <name evidence="7" type="ORF">HMPREF0063_11601</name>
</gene>
<dbReference type="EMBL" id="ACLF03000005">
    <property type="protein sequence ID" value="EFQ83328.1"/>
    <property type="molecule type" value="Genomic_DNA"/>
</dbReference>
<dbReference type="InterPro" id="IPR036271">
    <property type="entry name" value="Tet_transcr_reg_TetR-rel_C_sf"/>
</dbReference>
<dbReference type="InterPro" id="IPR004111">
    <property type="entry name" value="Repressor_TetR_C"/>
</dbReference>
<dbReference type="Pfam" id="PF02909">
    <property type="entry name" value="TetR_C_1"/>
    <property type="match status" value="1"/>
</dbReference>
<comment type="caution">
    <text evidence="7">The sequence shown here is derived from an EMBL/GenBank/DDBJ whole genome shotgun (WGS) entry which is preliminary data.</text>
</comment>
<dbReference type="PANTHER" id="PTHR30055">
    <property type="entry name" value="HTH-TYPE TRANSCRIPTIONAL REGULATOR RUTR"/>
    <property type="match status" value="1"/>
</dbReference>
<dbReference type="Gene3D" id="1.10.357.10">
    <property type="entry name" value="Tetracycline Repressor, domain 2"/>
    <property type="match status" value="1"/>
</dbReference>
<dbReference type="Proteomes" id="UP000003111">
    <property type="component" value="Unassembled WGS sequence"/>
</dbReference>